<dbReference type="EMBL" id="JAEVLS010000006">
    <property type="protein sequence ID" value="MBM0107884.1"/>
    <property type="molecule type" value="Genomic_DNA"/>
</dbReference>
<comment type="caution">
    <text evidence="2">The sequence shown here is derived from an EMBL/GenBank/DDBJ whole genome shotgun (WGS) entry which is preliminary data.</text>
</comment>
<name>A0ABS1X3S9_9GAMM</name>
<dbReference type="Proteomes" id="UP000661077">
    <property type="component" value="Unassembled WGS sequence"/>
</dbReference>
<protein>
    <recommendedName>
        <fullName evidence="4">Outer membrane protein beta-barrel domain-containing protein</fullName>
    </recommendedName>
</protein>
<keyword evidence="3" id="KW-1185">Reference proteome</keyword>
<evidence type="ECO:0008006" key="4">
    <source>
        <dbReference type="Google" id="ProtNLM"/>
    </source>
</evidence>
<organism evidence="2 3">
    <name type="scientific">Steroidobacter gossypii</name>
    <dbReference type="NCBI Taxonomy" id="2805490"/>
    <lineage>
        <taxon>Bacteria</taxon>
        <taxon>Pseudomonadati</taxon>
        <taxon>Pseudomonadota</taxon>
        <taxon>Gammaproteobacteria</taxon>
        <taxon>Steroidobacterales</taxon>
        <taxon>Steroidobacteraceae</taxon>
        <taxon>Steroidobacter</taxon>
    </lineage>
</organism>
<evidence type="ECO:0000313" key="2">
    <source>
        <dbReference type="EMBL" id="MBM0107884.1"/>
    </source>
</evidence>
<evidence type="ECO:0000256" key="1">
    <source>
        <dbReference type="SAM" id="SignalP"/>
    </source>
</evidence>
<dbReference type="Gene3D" id="2.40.160.20">
    <property type="match status" value="1"/>
</dbReference>
<reference evidence="2 3" key="1">
    <citation type="journal article" date="2021" name="Int. J. Syst. Evol. Microbiol.">
        <title>Steroidobacter gossypii sp. nov., isolated from soil of cotton cropping field.</title>
        <authorList>
            <person name="Huang R."/>
            <person name="Yang S."/>
            <person name="Zhen C."/>
            <person name="Liu W."/>
        </authorList>
    </citation>
    <scope>NUCLEOTIDE SEQUENCE [LARGE SCALE GENOMIC DNA]</scope>
    <source>
        <strain evidence="2 3">S1-65</strain>
    </source>
</reference>
<sequence>MRSLYVAVGLALCSANALAADFGIGVSARSDDGYLYVPIDVSKSFRIEPSVRYGTSELTFSADGDTDQQETETWELGVGLFGLKQVTEAAHVYFGARLAYVETESTVVQPTLFDVVYSRSKQDGYRVGPTLGFEYIFGGHFSIGGEASYTFLDLEGESRSTLGDFELSRTETEQKSNGTQTRLIFRYMF</sequence>
<gene>
    <name evidence="2" type="ORF">JM946_24385</name>
</gene>
<accession>A0ABS1X3S9</accession>
<dbReference type="InterPro" id="IPR011250">
    <property type="entry name" value="OMP/PagP_B-barrel"/>
</dbReference>
<feature type="signal peptide" evidence="1">
    <location>
        <begin position="1"/>
        <end position="19"/>
    </location>
</feature>
<evidence type="ECO:0000313" key="3">
    <source>
        <dbReference type="Proteomes" id="UP000661077"/>
    </source>
</evidence>
<proteinExistence type="predicted"/>
<dbReference type="SUPFAM" id="SSF56925">
    <property type="entry name" value="OMPA-like"/>
    <property type="match status" value="1"/>
</dbReference>
<dbReference type="PROSITE" id="PS50890">
    <property type="entry name" value="PUA"/>
    <property type="match status" value="1"/>
</dbReference>
<feature type="chain" id="PRO_5047367798" description="Outer membrane protein beta-barrel domain-containing protein" evidence="1">
    <location>
        <begin position="20"/>
        <end position="189"/>
    </location>
</feature>
<keyword evidence="1" id="KW-0732">Signal</keyword>
<dbReference type="RefSeq" id="WP_203169997.1">
    <property type="nucleotide sequence ID" value="NZ_JAEVLS010000006.1"/>
</dbReference>